<dbReference type="GO" id="GO:0016787">
    <property type="term" value="F:hydrolase activity"/>
    <property type="evidence" value="ECO:0007669"/>
    <property type="project" value="UniProtKB-KW"/>
</dbReference>
<protein>
    <submittedName>
        <fullName evidence="2">Hydrolase</fullName>
    </submittedName>
</protein>
<name>A0A1A9KDY5_9PSED</name>
<accession>A0A1A9KDY5</accession>
<sequence length="295" mass="32514">MPEHGLPRVRGESVEIRPGRRISLAHHRGHEYPDTVVFFAHGGGGNKDQWREQWVALKDAGYSLVAWDLLGHGASDKPRRAEAYAWDELVADQLAVLHRYAGVRNLLAAHSFGTGLSLSSLLALQAQGQGELIDAALLLGTQLERPQATGGLLSLPAWLLEWFRPVLAKGFRERAWHPDADPALVDYEERLTENNRLHVFKALVGQAAWPAVEDLRTLRLPLRILAGDSDGLTPAERAQPLHELLPGSLFEVLAGCGHQLMLEKPWIVTRHLRELLATPSATGATPPLDGDYALR</sequence>
<dbReference type="PANTHER" id="PTHR43798:SF33">
    <property type="entry name" value="HYDROLASE, PUTATIVE (AFU_ORTHOLOGUE AFUA_2G14860)-RELATED"/>
    <property type="match status" value="1"/>
</dbReference>
<dbReference type="InterPro" id="IPR029058">
    <property type="entry name" value="AB_hydrolase_fold"/>
</dbReference>
<reference evidence="2 3" key="1">
    <citation type="submission" date="2016-05" db="EMBL/GenBank/DDBJ databases">
        <title>Genome Sequence of Pseudomonas citronellolis Strain SJTE-3, an Estrogens and Persistent Organic Pollutants degradation strain.</title>
        <authorList>
            <person name="Liang R."/>
        </authorList>
    </citation>
    <scope>NUCLEOTIDE SEQUENCE [LARGE SCALE GENOMIC DNA]</scope>
    <source>
        <strain evidence="2 3">SJTE-3</strain>
    </source>
</reference>
<dbReference type="Gene3D" id="3.40.50.1820">
    <property type="entry name" value="alpha/beta hydrolase"/>
    <property type="match status" value="1"/>
</dbReference>
<dbReference type="InterPro" id="IPR000073">
    <property type="entry name" value="AB_hydrolase_1"/>
</dbReference>
<dbReference type="Proteomes" id="UP000077748">
    <property type="component" value="Chromosome"/>
</dbReference>
<dbReference type="InterPro" id="IPR000639">
    <property type="entry name" value="Epox_hydrolase-like"/>
</dbReference>
<keyword evidence="2" id="KW-0378">Hydrolase</keyword>
<dbReference type="SUPFAM" id="SSF53474">
    <property type="entry name" value="alpha/beta-Hydrolases"/>
    <property type="match status" value="1"/>
</dbReference>
<dbReference type="GO" id="GO:0016020">
    <property type="term" value="C:membrane"/>
    <property type="evidence" value="ECO:0007669"/>
    <property type="project" value="TreeGrafter"/>
</dbReference>
<organism evidence="2 3">
    <name type="scientific">Pseudomonas citronellolis</name>
    <dbReference type="NCBI Taxonomy" id="53408"/>
    <lineage>
        <taxon>Bacteria</taxon>
        <taxon>Pseudomonadati</taxon>
        <taxon>Pseudomonadota</taxon>
        <taxon>Gammaproteobacteria</taxon>
        <taxon>Pseudomonadales</taxon>
        <taxon>Pseudomonadaceae</taxon>
        <taxon>Pseudomonas</taxon>
    </lineage>
</organism>
<evidence type="ECO:0000313" key="2">
    <source>
        <dbReference type="EMBL" id="ANI15732.1"/>
    </source>
</evidence>
<dbReference type="RefSeq" id="WP_064583445.1">
    <property type="nucleotide sequence ID" value="NZ_CP015878.1"/>
</dbReference>
<gene>
    <name evidence="2" type="ORF">A9C11_17905</name>
</gene>
<evidence type="ECO:0000259" key="1">
    <source>
        <dbReference type="Pfam" id="PF12697"/>
    </source>
</evidence>
<proteinExistence type="predicted"/>
<dbReference type="InterPro" id="IPR050266">
    <property type="entry name" value="AB_hydrolase_sf"/>
</dbReference>
<dbReference type="PRINTS" id="PR00412">
    <property type="entry name" value="EPOXHYDRLASE"/>
</dbReference>
<dbReference type="Pfam" id="PF12697">
    <property type="entry name" value="Abhydrolase_6"/>
    <property type="match status" value="1"/>
</dbReference>
<dbReference type="EMBL" id="CP015878">
    <property type="protein sequence ID" value="ANI15732.1"/>
    <property type="molecule type" value="Genomic_DNA"/>
</dbReference>
<dbReference type="AlphaFoldDB" id="A0A1A9KDY5"/>
<dbReference type="PANTHER" id="PTHR43798">
    <property type="entry name" value="MONOACYLGLYCEROL LIPASE"/>
    <property type="match status" value="1"/>
</dbReference>
<evidence type="ECO:0000313" key="3">
    <source>
        <dbReference type="Proteomes" id="UP000077748"/>
    </source>
</evidence>
<feature type="domain" description="AB hydrolase-1" evidence="1">
    <location>
        <begin position="37"/>
        <end position="265"/>
    </location>
</feature>